<dbReference type="Proteomes" id="UP001202328">
    <property type="component" value="Unassembled WGS sequence"/>
</dbReference>
<sequence>MALPNPIVVISPQYCTPHQVDLYSAKRVKKITKGRHLGIFDINGNNIFKVQTNGFFSCRLTLVDDTGVPVISLKPVIFSAHDEWKVYRGDGTESKDLLFRVKRSNFLQLRTKLDVLLASNTDEYACDFKVKQNFSHKSCIIYRGNSDNIIAEMHKNKTIRDKVRGKQTFSVTVYPNIDYAFVIAIGVVLNEVNHIHRSGGGGGGGVGGGGGGCGGG</sequence>
<keyword evidence="3" id="KW-1185">Reference proteome</keyword>
<comment type="similarity">
    <text evidence="1">Belongs to the LOR family.</text>
</comment>
<dbReference type="Gene3D" id="2.40.160.200">
    <property type="entry name" value="LURP1-related"/>
    <property type="match status" value="1"/>
</dbReference>
<dbReference type="SUPFAM" id="SSF54518">
    <property type="entry name" value="Tubby C-terminal domain-like"/>
    <property type="match status" value="1"/>
</dbReference>
<reference evidence="2" key="1">
    <citation type="submission" date="2022-04" db="EMBL/GenBank/DDBJ databases">
        <title>A functionally conserved STORR gene fusion in Papaver species that diverged 16.8 million years ago.</title>
        <authorList>
            <person name="Catania T."/>
        </authorList>
    </citation>
    <scope>NUCLEOTIDE SEQUENCE</scope>
    <source>
        <strain evidence="2">S-188037</strain>
    </source>
</reference>
<evidence type="ECO:0000256" key="1">
    <source>
        <dbReference type="ARBA" id="ARBA00005437"/>
    </source>
</evidence>
<evidence type="ECO:0000313" key="3">
    <source>
        <dbReference type="Proteomes" id="UP001202328"/>
    </source>
</evidence>
<accession>A0AAD4TJS4</accession>
<dbReference type="AlphaFoldDB" id="A0AAD4TJS4"/>
<dbReference type="InterPro" id="IPR025659">
    <property type="entry name" value="Tubby-like_C"/>
</dbReference>
<dbReference type="InterPro" id="IPR007612">
    <property type="entry name" value="LOR"/>
</dbReference>
<dbReference type="PANTHER" id="PTHR31087:SF58">
    <property type="entry name" value="OS07G0230700 PROTEIN"/>
    <property type="match status" value="1"/>
</dbReference>
<comment type="caution">
    <text evidence="2">The sequence shown here is derived from an EMBL/GenBank/DDBJ whole genome shotgun (WGS) entry which is preliminary data.</text>
</comment>
<proteinExistence type="inferred from homology"/>
<evidence type="ECO:0000313" key="2">
    <source>
        <dbReference type="EMBL" id="KAI3958081.1"/>
    </source>
</evidence>
<dbReference type="Pfam" id="PF04525">
    <property type="entry name" value="LOR"/>
    <property type="match status" value="1"/>
</dbReference>
<protein>
    <recommendedName>
        <fullName evidence="4">Protein LURP-one-related 10-like</fullName>
    </recommendedName>
</protein>
<name>A0AAD4TJS4_9MAGN</name>
<dbReference type="InterPro" id="IPR038595">
    <property type="entry name" value="LOR_sf"/>
</dbReference>
<evidence type="ECO:0008006" key="4">
    <source>
        <dbReference type="Google" id="ProtNLM"/>
    </source>
</evidence>
<gene>
    <name evidence="2" type="ORF">MKW98_020723</name>
</gene>
<organism evidence="2 3">
    <name type="scientific">Papaver atlanticum</name>
    <dbReference type="NCBI Taxonomy" id="357466"/>
    <lineage>
        <taxon>Eukaryota</taxon>
        <taxon>Viridiplantae</taxon>
        <taxon>Streptophyta</taxon>
        <taxon>Embryophyta</taxon>
        <taxon>Tracheophyta</taxon>
        <taxon>Spermatophyta</taxon>
        <taxon>Magnoliopsida</taxon>
        <taxon>Ranunculales</taxon>
        <taxon>Papaveraceae</taxon>
        <taxon>Papaveroideae</taxon>
        <taxon>Papaver</taxon>
    </lineage>
</organism>
<dbReference type="PANTHER" id="PTHR31087">
    <property type="match status" value="1"/>
</dbReference>
<dbReference type="EMBL" id="JAJJMB010001184">
    <property type="protein sequence ID" value="KAI3958081.1"/>
    <property type="molecule type" value="Genomic_DNA"/>
</dbReference>